<dbReference type="RefSeq" id="WP_327598224.1">
    <property type="nucleotide sequence ID" value="NZ_JAYXHS010000001.1"/>
</dbReference>
<gene>
    <name evidence="1" type="ORF">VVD49_05995</name>
</gene>
<name>A0ABU6K219_9RHOO</name>
<dbReference type="Proteomes" id="UP001331561">
    <property type="component" value="Unassembled WGS sequence"/>
</dbReference>
<accession>A0ABU6K219</accession>
<dbReference type="EMBL" id="JAYXHS010000001">
    <property type="protein sequence ID" value="MEC5385265.1"/>
    <property type="molecule type" value="Genomic_DNA"/>
</dbReference>
<evidence type="ECO:0000313" key="1">
    <source>
        <dbReference type="EMBL" id="MEC5385265.1"/>
    </source>
</evidence>
<evidence type="ECO:0000313" key="2">
    <source>
        <dbReference type="Proteomes" id="UP001331561"/>
    </source>
</evidence>
<comment type="caution">
    <text evidence="1">The sequence shown here is derived from an EMBL/GenBank/DDBJ whole genome shotgun (WGS) entry which is preliminary data.</text>
</comment>
<proteinExistence type="predicted"/>
<sequence>MSSRAQHVEATATVDFVAVDGEQQIAARISDEALCHCFAGFYGLEDPLVGAYLKNARVIDSVVVRKARQGYPQPIQLETADFAEAAAA</sequence>
<evidence type="ECO:0008006" key="3">
    <source>
        <dbReference type="Google" id="ProtNLM"/>
    </source>
</evidence>
<reference evidence="1 2" key="1">
    <citation type="submission" date="2024-01" db="EMBL/GenBank/DDBJ databases">
        <title>Uliginosibacterium soil sp. nov.</title>
        <authorList>
            <person name="Lv Y."/>
        </authorList>
    </citation>
    <scope>NUCLEOTIDE SEQUENCE [LARGE SCALE GENOMIC DNA]</scope>
    <source>
        <strain evidence="1 2">H3</strain>
    </source>
</reference>
<organism evidence="1 2">
    <name type="scientific">Uliginosibacterium silvisoli</name>
    <dbReference type="NCBI Taxonomy" id="3114758"/>
    <lineage>
        <taxon>Bacteria</taxon>
        <taxon>Pseudomonadati</taxon>
        <taxon>Pseudomonadota</taxon>
        <taxon>Betaproteobacteria</taxon>
        <taxon>Rhodocyclales</taxon>
        <taxon>Zoogloeaceae</taxon>
        <taxon>Uliginosibacterium</taxon>
    </lineage>
</organism>
<keyword evidence="2" id="KW-1185">Reference proteome</keyword>
<protein>
    <recommendedName>
        <fullName evidence="3">DUF1488 family protein</fullName>
    </recommendedName>
</protein>